<organism evidence="1 2">
    <name type="scientific">Candidatus Wirthbacteria bacterium CG2_30_54_11</name>
    <dbReference type="NCBI Taxonomy" id="1817892"/>
    <lineage>
        <taxon>Bacteria</taxon>
        <taxon>Candidatus Wirthbacteria</taxon>
    </lineage>
</organism>
<comment type="caution">
    <text evidence="1">The sequence shown here is derived from an EMBL/GenBank/DDBJ whole genome shotgun (WGS) entry which is preliminary data.</text>
</comment>
<proteinExistence type="predicted"/>
<gene>
    <name evidence="1" type="ORF">AUK40_02155</name>
</gene>
<reference evidence="1 2" key="1">
    <citation type="journal article" date="2016" name="Environ. Microbiol.">
        <title>Genomic resolution of a cold subsurface aquifer community provides metabolic insights for novel microbes adapted to high CO concentrations.</title>
        <authorList>
            <person name="Probst A.J."/>
            <person name="Castelle C.J."/>
            <person name="Singh A."/>
            <person name="Brown C.T."/>
            <person name="Anantharaman K."/>
            <person name="Sharon I."/>
            <person name="Hug L.A."/>
            <person name="Burstein D."/>
            <person name="Emerson J.B."/>
            <person name="Thomas B.C."/>
            <person name="Banfield J.F."/>
        </authorList>
    </citation>
    <scope>NUCLEOTIDE SEQUENCE [LARGE SCALE GENOMIC DNA]</scope>
    <source>
        <strain evidence="1">CG2_30_54_11</strain>
    </source>
</reference>
<protein>
    <submittedName>
        <fullName evidence="1">Uncharacterized protein</fullName>
    </submittedName>
</protein>
<accession>A0A1J5J3C2</accession>
<name>A0A1J5J3C2_9BACT</name>
<sequence>MKEEGHEYPDECSIEVEIRFGTEFIGTDGRKRVITEPCLDTGCIAALSIQDDTLGKEKLGFGGGESDALIGTLTGKVWTAEQIVAAFTRGVAQCEPSDLPDFATTLYHEEARGAHRRIRLPKP</sequence>
<dbReference type="AlphaFoldDB" id="A0A1J5J3C2"/>
<evidence type="ECO:0000313" key="2">
    <source>
        <dbReference type="Proteomes" id="UP000183245"/>
    </source>
</evidence>
<evidence type="ECO:0000313" key="1">
    <source>
        <dbReference type="EMBL" id="OIP98000.1"/>
    </source>
</evidence>
<dbReference type="EMBL" id="MNZT01000041">
    <property type="protein sequence ID" value="OIP98000.1"/>
    <property type="molecule type" value="Genomic_DNA"/>
</dbReference>
<dbReference type="Proteomes" id="UP000183245">
    <property type="component" value="Unassembled WGS sequence"/>
</dbReference>